<evidence type="ECO:0008006" key="3">
    <source>
        <dbReference type="Google" id="ProtNLM"/>
    </source>
</evidence>
<name>A0AAW4PU41_9EURY</name>
<sequence length="405" mass="45375">MASLNLPGIGSAIEQRIASVDGETLTPIVRTVLDDGTATVAEWHRTPLHCGAGGGYFGTALFRFEGTAATRSGRSDWSVVLKVLAHRPGEAPSGHPYWKREAEAYRSDLLEDVEGPLVPAELYDVDEFPGEAVWLWLADLTDEYDDDWPLEQYRRAARHLGQFNGGYIGETDRIEEPWVVERTFDFGTTAGVVALVDQVPDDPIVRRQFPTAEDRERLLAAWQARERFVDARETVPRTFCHFDAFGRNLFATSTADGTLRTVAIDWDQCGLARVGDDAGALVLLTLMFFDWPIDRADELERAVLDGYREGLADVGWDGPAAVVSRGYRLHVVNRWLEWVGALRVYLDDGLHDWVADLVDRPFEDVLAGNRELHRYVFDTIDELELGETPSVLPDDGAPNRLKRGY</sequence>
<dbReference type="EMBL" id="RKLR01000005">
    <property type="protein sequence ID" value="MBX0324045.1"/>
    <property type="molecule type" value="Genomic_DNA"/>
</dbReference>
<dbReference type="Proteomes" id="UP001430377">
    <property type="component" value="Unassembled WGS sequence"/>
</dbReference>
<gene>
    <name evidence="1" type="ORF">EGH21_13490</name>
</gene>
<dbReference type="RefSeq" id="WP_220619008.1">
    <property type="nucleotide sequence ID" value="NZ_RKLR01000005.1"/>
</dbReference>
<accession>A0AAW4PU41</accession>
<keyword evidence="2" id="KW-1185">Reference proteome</keyword>
<evidence type="ECO:0000313" key="2">
    <source>
        <dbReference type="Proteomes" id="UP001430377"/>
    </source>
</evidence>
<organism evidence="1 2">
    <name type="scientific">Haloarcula rubra</name>
    <dbReference type="NCBI Taxonomy" id="2487747"/>
    <lineage>
        <taxon>Archaea</taxon>
        <taxon>Methanobacteriati</taxon>
        <taxon>Methanobacteriota</taxon>
        <taxon>Stenosarchaea group</taxon>
        <taxon>Halobacteria</taxon>
        <taxon>Halobacteriales</taxon>
        <taxon>Haloarculaceae</taxon>
        <taxon>Haloarcula</taxon>
    </lineage>
</organism>
<protein>
    <recommendedName>
        <fullName evidence="3">Aminoglycoside phosphotransferase domain-containing protein</fullName>
    </recommendedName>
</protein>
<dbReference type="AlphaFoldDB" id="A0AAW4PU41"/>
<dbReference type="InterPro" id="IPR011009">
    <property type="entry name" value="Kinase-like_dom_sf"/>
</dbReference>
<dbReference type="SUPFAM" id="SSF56112">
    <property type="entry name" value="Protein kinase-like (PK-like)"/>
    <property type="match status" value="1"/>
</dbReference>
<proteinExistence type="predicted"/>
<reference evidence="1 2" key="1">
    <citation type="submission" date="2021-06" db="EMBL/GenBank/DDBJ databases">
        <title>Halomicroarcula sp. a new haloarchaeum isolated from saline soil.</title>
        <authorList>
            <person name="Duran-Viseras A."/>
            <person name="Sanchez-Porro C."/>
            <person name="Ventosa A."/>
        </authorList>
    </citation>
    <scope>NUCLEOTIDE SEQUENCE [LARGE SCALE GENOMIC DNA]</scope>
    <source>
        <strain evidence="1 2">F13</strain>
    </source>
</reference>
<comment type="caution">
    <text evidence="1">The sequence shown here is derived from an EMBL/GenBank/DDBJ whole genome shotgun (WGS) entry which is preliminary data.</text>
</comment>
<evidence type="ECO:0000313" key="1">
    <source>
        <dbReference type="EMBL" id="MBX0324045.1"/>
    </source>
</evidence>